<dbReference type="GeneTree" id="ENSGT00940000158551"/>
<evidence type="ECO:0000259" key="10">
    <source>
        <dbReference type="Pfam" id="PF04547"/>
    </source>
</evidence>
<feature type="region of interest" description="Disordered" evidence="9">
    <location>
        <begin position="77"/>
        <end position="100"/>
    </location>
</feature>
<evidence type="ECO:0000256" key="2">
    <source>
        <dbReference type="ARBA" id="ARBA00009671"/>
    </source>
</evidence>
<evidence type="ECO:0000259" key="11">
    <source>
        <dbReference type="Pfam" id="PF16178"/>
    </source>
</evidence>
<dbReference type="AlphaFoldDB" id="A0A6I8P569"/>
<keyword evidence="6 8" id="KW-0472">Membrane</keyword>
<dbReference type="Bgee" id="ENSOANG00000011760">
    <property type="expression patterns" value="Expressed in endometrium and 2 other cell types or tissues"/>
</dbReference>
<dbReference type="FunCoup" id="A0A6I8P569">
    <property type="interactions" value="252"/>
</dbReference>
<evidence type="ECO:0000256" key="6">
    <source>
        <dbReference type="ARBA" id="ARBA00023136"/>
    </source>
</evidence>
<evidence type="ECO:0000313" key="13">
    <source>
        <dbReference type="Proteomes" id="UP000002279"/>
    </source>
</evidence>
<feature type="transmembrane region" description="Helical" evidence="8">
    <location>
        <begin position="308"/>
        <end position="341"/>
    </location>
</feature>
<evidence type="ECO:0000256" key="8">
    <source>
        <dbReference type="RuleBase" id="RU280814"/>
    </source>
</evidence>
<dbReference type="GO" id="GO:0061588">
    <property type="term" value="P:calcium activated phospholipid scrambling"/>
    <property type="evidence" value="ECO:0000318"/>
    <property type="project" value="GO_Central"/>
</dbReference>
<evidence type="ECO:0000256" key="4">
    <source>
        <dbReference type="ARBA" id="ARBA00022692"/>
    </source>
</evidence>
<keyword evidence="4 8" id="KW-0812">Transmembrane</keyword>
<dbReference type="Pfam" id="PF16178">
    <property type="entry name" value="Anoct_dimer"/>
    <property type="match status" value="1"/>
</dbReference>
<dbReference type="GO" id="GO:0046983">
    <property type="term" value="F:protein dimerization activity"/>
    <property type="evidence" value="ECO:0007669"/>
    <property type="project" value="InterPro"/>
</dbReference>
<dbReference type="GO" id="GO:1902476">
    <property type="term" value="P:chloride transmembrane transport"/>
    <property type="evidence" value="ECO:0000318"/>
    <property type="project" value="GO_Central"/>
</dbReference>
<comment type="similarity">
    <text evidence="2 8">Belongs to the anoctamin family.</text>
</comment>
<name>A0A6I8P569_ORNAN</name>
<feature type="compositionally biased region" description="Basic and acidic residues" evidence="9">
    <location>
        <begin position="82"/>
        <end position="100"/>
    </location>
</feature>
<reference evidence="12 13" key="1">
    <citation type="journal article" date="2008" name="Nature">
        <title>Genome analysis of the platypus reveals unique signatures of evolution.</title>
        <authorList>
            <person name="Warren W.C."/>
            <person name="Hillier L.W."/>
            <person name="Marshall Graves J.A."/>
            <person name="Birney E."/>
            <person name="Ponting C.P."/>
            <person name="Grutzner F."/>
            <person name="Belov K."/>
            <person name="Miller W."/>
            <person name="Clarke L."/>
            <person name="Chinwalla A.T."/>
            <person name="Yang S.P."/>
            <person name="Heger A."/>
            <person name="Locke D.P."/>
            <person name="Miethke P."/>
            <person name="Waters P.D."/>
            <person name="Veyrunes F."/>
            <person name="Fulton L."/>
            <person name="Fulton B."/>
            <person name="Graves T."/>
            <person name="Wallis J."/>
            <person name="Puente X.S."/>
            <person name="Lopez-Otin C."/>
            <person name="Ordonez G.R."/>
            <person name="Eichler E.E."/>
            <person name="Chen L."/>
            <person name="Cheng Z."/>
            <person name="Deakin J.E."/>
            <person name="Alsop A."/>
            <person name="Thompson K."/>
            <person name="Kirby P."/>
            <person name="Papenfuss A.T."/>
            <person name="Wakefield M.J."/>
            <person name="Olender T."/>
            <person name="Lancet D."/>
            <person name="Huttley G.A."/>
            <person name="Smit A.F."/>
            <person name="Pask A."/>
            <person name="Temple-Smith P."/>
            <person name="Batzer M.A."/>
            <person name="Walker J.A."/>
            <person name="Konkel M.K."/>
            <person name="Harris R.S."/>
            <person name="Whittington C.M."/>
            <person name="Wong E.S."/>
            <person name="Gemmell N.J."/>
            <person name="Buschiazzo E."/>
            <person name="Vargas Jentzsch I.M."/>
            <person name="Merkel A."/>
            <person name="Schmitz J."/>
            <person name="Zemann A."/>
            <person name="Churakov G."/>
            <person name="Kriegs J.O."/>
            <person name="Brosius J."/>
            <person name="Murchison E.P."/>
            <person name="Sachidanandam R."/>
            <person name="Smith C."/>
            <person name="Hannon G.J."/>
            <person name="Tsend-Ayush E."/>
            <person name="McMillan D."/>
            <person name="Attenborough R."/>
            <person name="Rens W."/>
            <person name="Ferguson-Smith M."/>
            <person name="Lefevre C.M."/>
            <person name="Sharp J.A."/>
            <person name="Nicholas K.R."/>
            <person name="Ray D.A."/>
            <person name="Kube M."/>
            <person name="Reinhardt R."/>
            <person name="Pringle T.H."/>
            <person name="Taylor J."/>
            <person name="Jones R.C."/>
            <person name="Nixon B."/>
            <person name="Dacheux J.L."/>
            <person name="Niwa H."/>
            <person name="Sekita Y."/>
            <person name="Huang X."/>
            <person name="Stark A."/>
            <person name="Kheradpour P."/>
            <person name="Kellis M."/>
            <person name="Flicek P."/>
            <person name="Chen Y."/>
            <person name="Webber C."/>
            <person name="Hardison R."/>
            <person name="Nelson J."/>
            <person name="Hallsworth-Pepin K."/>
            <person name="Delehaunty K."/>
            <person name="Markovic C."/>
            <person name="Minx P."/>
            <person name="Feng Y."/>
            <person name="Kremitzki C."/>
            <person name="Mitreva M."/>
            <person name="Glasscock J."/>
            <person name="Wylie T."/>
            <person name="Wohldmann P."/>
            <person name="Thiru P."/>
            <person name="Nhan M.N."/>
            <person name="Pohl C.S."/>
            <person name="Smith S.M."/>
            <person name="Hou S."/>
            <person name="Nefedov M."/>
            <person name="de Jong P.J."/>
            <person name="Renfree M.B."/>
            <person name="Mardis E.R."/>
            <person name="Wilson R.K."/>
        </authorList>
    </citation>
    <scope>NUCLEOTIDE SEQUENCE [LARGE SCALE GENOMIC DNA]</scope>
    <source>
        <strain evidence="12 13">Glennie</strain>
    </source>
</reference>
<feature type="domain" description="Anoctamin transmembrane" evidence="10">
    <location>
        <begin position="299"/>
        <end position="821"/>
    </location>
</feature>
<keyword evidence="3" id="KW-1003">Cell membrane</keyword>
<keyword evidence="7" id="KW-0325">Glycoprotein</keyword>
<dbReference type="OMA" id="GLYCQDQ"/>
<feature type="transmembrane region" description="Helical" evidence="8">
    <location>
        <begin position="506"/>
        <end position="529"/>
    </location>
</feature>
<dbReference type="PANTHER" id="PTHR12308:SF22">
    <property type="entry name" value="ANOCTAMIN-7"/>
    <property type="match status" value="1"/>
</dbReference>
<evidence type="ECO:0000256" key="3">
    <source>
        <dbReference type="ARBA" id="ARBA00022475"/>
    </source>
</evidence>
<gene>
    <name evidence="12" type="primary">ANO7</name>
</gene>
<dbReference type="Ensembl" id="ENSOANT00000076390.1">
    <property type="protein sequence ID" value="ENSOANP00000048078.1"/>
    <property type="gene ID" value="ENSOANG00000011760.5"/>
</dbReference>
<dbReference type="GO" id="GO:0061591">
    <property type="term" value="P:calcium activated galactosylceramide scrambling"/>
    <property type="evidence" value="ECO:0007669"/>
    <property type="project" value="Ensembl"/>
</dbReference>
<dbReference type="GO" id="GO:0017128">
    <property type="term" value="F:phospholipid scramblase activity"/>
    <property type="evidence" value="ECO:0007669"/>
    <property type="project" value="Ensembl"/>
</dbReference>
<dbReference type="PANTHER" id="PTHR12308">
    <property type="entry name" value="ANOCTAMIN"/>
    <property type="match status" value="1"/>
</dbReference>
<accession>A0A6I8P569</accession>
<keyword evidence="13" id="KW-1185">Reference proteome</keyword>
<dbReference type="GO" id="GO:0051649">
    <property type="term" value="P:establishment of localization in cell"/>
    <property type="evidence" value="ECO:0007669"/>
    <property type="project" value="Ensembl"/>
</dbReference>
<organism evidence="12 13">
    <name type="scientific">Ornithorhynchus anatinus</name>
    <name type="common">Duckbill platypus</name>
    <dbReference type="NCBI Taxonomy" id="9258"/>
    <lineage>
        <taxon>Eukaryota</taxon>
        <taxon>Metazoa</taxon>
        <taxon>Chordata</taxon>
        <taxon>Craniata</taxon>
        <taxon>Vertebrata</taxon>
        <taxon>Euteleostomi</taxon>
        <taxon>Mammalia</taxon>
        <taxon>Monotremata</taxon>
        <taxon>Ornithorhynchidae</taxon>
        <taxon>Ornithorhynchus</taxon>
    </lineage>
</organism>
<reference evidence="12" key="3">
    <citation type="submission" date="2025-09" db="UniProtKB">
        <authorList>
            <consortium name="Ensembl"/>
        </authorList>
    </citation>
    <scope>IDENTIFICATION</scope>
    <source>
        <strain evidence="12">Glennie</strain>
    </source>
</reference>
<feature type="transmembrane region" description="Helical" evidence="8">
    <location>
        <begin position="725"/>
        <end position="749"/>
    </location>
</feature>
<reference evidence="12" key="2">
    <citation type="submission" date="2025-08" db="UniProtKB">
        <authorList>
            <consortium name="Ensembl"/>
        </authorList>
    </citation>
    <scope>IDENTIFICATION</scope>
    <source>
        <strain evidence="12">Glennie</strain>
    </source>
</reference>
<protein>
    <recommendedName>
        <fullName evidence="8">Anoctamin</fullName>
    </recommendedName>
</protein>
<dbReference type="InterPro" id="IPR032394">
    <property type="entry name" value="Anoct_dimer"/>
</dbReference>
<dbReference type="InParanoid" id="A0A6I8P569"/>
<evidence type="ECO:0000256" key="5">
    <source>
        <dbReference type="ARBA" id="ARBA00022989"/>
    </source>
</evidence>
<comment type="subcellular location">
    <subcellularLocation>
        <location evidence="1">Cell membrane</location>
        <topology evidence="1">Multi-pass membrane protein</topology>
    </subcellularLocation>
    <subcellularLocation>
        <location evidence="8">Membrane</location>
        <topology evidence="8">Multi-pass membrane protein</topology>
    </subcellularLocation>
</comment>
<feature type="transmembrane region" description="Helical" evidence="8">
    <location>
        <begin position="549"/>
        <end position="570"/>
    </location>
</feature>
<dbReference type="InterPro" id="IPR007632">
    <property type="entry name" value="Anoctamin"/>
</dbReference>
<dbReference type="Proteomes" id="UP000002279">
    <property type="component" value="Chromosome 7"/>
</dbReference>
<dbReference type="GO" id="GO:0061589">
    <property type="term" value="P:calcium activated phosphatidylserine scrambling"/>
    <property type="evidence" value="ECO:0007669"/>
    <property type="project" value="Ensembl"/>
</dbReference>
<feature type="transmembrane region" description="Helical" evidence="8">
    <location>
        <begin position="461"/>
        <end position="494"/>
    </location>
</feature>
<dbReference type="InterPro" id="IPR049452">
    <property type="entry name" value="Anoctamin_TM"/>
</dbReference>
<feature type="domain" description="Anoctamin dimerisation" evidence="11">
    <location>
        <begin position="67"/>
        <end position="296"/>
    </location>
</feature>
<dbReference type="GO" id="GO:0061590">
    <property type="term" value="P:calcium activated phosphatidylcholine scrambling"/>
    <property type="evidence" value="ECO:0007669"/>
    <property type="project" value="Ensembl"/>
</dbReference>
<proteinExistence type="inferred from homology"/>
<feature type="transmembrane region" description="Helical" evidence="8">
    <location>
        <begin position="674"/>
        <end position="697"/>
    </location>
</feature>
<feature type="transmembrane region" description="Helical" evidence="8">
    <location>
        <begin position="386"/>
        <end position="405"/>
    </location>
</feature>
<comment type="caution">
    <text evidence="8">Lacks conserved residue(s) required for the propagation of feature annotation.</text>
</comment>
<sequence>MTGINTIGVIVSCFSLCKANSHSGQCPRNPNALRILIDRFAPSGASLSLTCHSKENRMISNVKGKVGKRAPDYVLVWEDSPDQDRQKDKGGKEREKHQERISKHQAWRETFLDNLRTTGLHIKQVEKGGIHYVLLTASWKVLCYYAEDLNLKLPLQALPPSQPSNWSSKMLKKLGIPNILQQDVPDLPQEYYTCQFKVNKLHRFLGSDDRETFFSDTQRHQILYEILAKTQYGHMNRGLFGIDQLLNEEVFSAAFPLHDGPFRVPNKESLPTKMNQRQILYQYWAKWKNWNKYQPLDHVRRYFGEKIALYFAWLGFYTGWLLPAAVVGTLVFLVGCVMIFFDTPTQEICNSKDQYRMCPLCSDCPYWNLSSICTVFKAGRLFDHGGTIFFSIFMSLWAVTFLEYWKRTNATLTYRWDCSDYEDIQERPRPQFAAKAPMTVQNPITGIEEPYFSKRNRFSRIMTGSMVIIMMIAVVVMFLIAIILYRAIIGILVSKSHNFLVAASRIASFTGSVVNLIFILILSKLYVALARILTRWEMHRTQSRNEDAYTLKVFVFQFVNFYSSPAYIAFFKGRFVGYPGHYLTLFGIRNEECAAGGCLIELAQELLVIMVGKQIINNVQEIVFPKLKVRWQKYRLNSKKKKKEESSGAVLRDQWEVDYELLENEGLFDEYLEMVLQFGFITIFVAACPLAPLFALLNNWVEIRLDAQKFAREYRRPMAERAQDIGIWLFILEGITHLAVISNAFLIAFTSDFLPRTYYQYTHSSDLQGYVNFTLAHAPKSFVSEHNLTCRYQAFREENGHYSLTYWNLLAIRLAFVIVFEVEAETSFASLIPNSSWINQWYLLKTYLVQSTGISTGQSATVSSAPLSVISPALCPRFA</sequence>
<keyword evidence="5 8" id="KW-1133">Transmembrane helix</keyword>
<dbReference type="Pfam" id="PF04547">
    <property type="entry name" value="Anoctamin"/>
    <property type="match status" value="1"/>
</dbReference>
<evidence type="ECO:0000256" key="1">
    <source>
        <dbReference type="ARBA" id="ARBA00004651"/>
    </source>
</evidence>
<evidence type="ECO:0000256" key="9">
    <source>
        <dbReference type="SAM" id="MobiDB-lite"/>
    </source>
</evidence>
<evidence type="ECO:0000256" key="7">
    <source>
        <dbReference type="ARBA" id="ARBA00023180"/>
    </source>
</evidence>
<dbReference type="GO" id="GO:0005886">
    <property type="term" value="C:plasma membrane"/>
    <property type="evidence" value="ECO:0000318"/>
    <property type="project" value="GO_Central"/>
</dbReference>
<dbReference type="GO" id="GO:0005254">
    <property type="term" value="F:chloride channel activity"/>
    <property type="evidence" value="ECO:0000318"/>
    <property type="project" value="GO_Central"/>
</dbReference>
<evidence type="ECO:0000313" key="12">
    <source>
        <dbReference type="Ensembl" id="ENSOANP00000048078.1"/>
    </source>
</evidence>